<keyword evidence="2" id="KW-0029">Amino-acid transport</keyword>
<evidence type="ECO:0000256" key="8">
    <source>
        <dbReference type="ARBA" id="ARBA00040215"/>
    </source>
</evidence>
<dbReference type="EMBL" id="CAJVCH010000001">
    <property type="protein sequence ID" value="CAG7629218.1"/>
    <property type="molecule type" value="Genomic_DNA"/>
</dbReference>
<evidence type="ECO:0000256" key="4">
    <source>
        <dbReference type="ARBA" id="ARBA00023065"/>
    </source>
</evidence>
<comment type="caution">
    <text evidence="11">The sequence shown here is derived from an EMBL/GenBank/DDBJ whole genome shotgun (WGS) entry which is preliminary data.</text>
</comment>
<comment type="similarity">
    <text evidence="1">Belongs to the sodium:neurotransmitter symporter (SNF) (TC 2.A.22) family.</text>
</comment>
<dbReference type="GO" id="GO:0005283">
    <property type="term" value="F:amino acid:sodium symporter activity"/>
    <property type="evidence" value="ECO:0007669"/>
    <property type="project" value="TreeGrafter"/>
</dbReference>
<dbReference type="OrthoDB" id="6581954at2759"/>
<keyword evidence="3 9" id="KW-0915">Sodium</keyword>
<organism evidence="11 12">
    <name type="scientific">Allacma fusca</name>
    <dbReference type="NCBI Taxonomy" id="39272"/>
    <lineage>
        <taxon>Eukaryota</taxon>
        <taxon>Metazoa</taxon>
        <taxon>Ecdysozoa</taxon>
        <taxon>Arthropoda</taxon>
        <taxon>Hexapoda</taxon>
        <taxon>Collembola</taxon>
        <taxon>Symphypleona</taxon>
        <taxon>Sminthuridae</taxon>
        <taxon>Allacma</taxon>
    </lineage>
</organism>
<keyword evidence="12" id="KW-1185">Reference proteome</keyword>
<feature type="transmembrane region" description="Helical" evidence="10">
    <location>
        <begin position="74"/>
        <end position="97"/>
    </location>
</feature>
<feature type="transmembrane region" description="Helical" evidence="10">
    <location>
        <begin position="109"/>
        <end position="129"/>
    </location>
</feature>
<dbReference type="GO" id="GO:0015179">
    <property type="term" value="F:L-amino acid transmembrane transporter activity"/>
    <property type="evidence" value="ECO:0007669"/>
    <property type="project" value="TreeGrafter"/>
</dbReference>
<dbReference type="AlphaFoldDB" id="A0A8J2J4B5"/>
<keyword evidence="2" id="KW-0813">Transport</keyword>
<evidence type="ECO:0000313" key="12">
    <source>
        <dbReference type="Proteomes" id="UP000708208"/>
    </source>
</evidence>
<evidence type="ECO:0000256" key="9">
    <source>
        <dbReference type="PIRSR" id="PIRSR600175-1"/>
    </source>
</evidence>
<feature type="transmembrane region" description="Helical" evidence="10">
    <location>
        <begin position="224"/>
        <end position="243"/>
    </location>
</feature>
<evidence type="ECO:0000256" key="10">
    <source>
        <dbReference type="SAM" id="Phobius"/>
    </source>
</evidence>
<protein>
    <recommendedName>
        <fullName evidence="8">Sodium-dependent nutrient amino acid transporter 1</fullName>
    </recommendedName>
</protein>
<reference evidence="11" key="1">
    <citation type="submission" date="2021-06" db="EMBL/GenBank/DDBJ databases">
        <authorList>
            <person name="Hodson N. C."/>
            <person name="Mongue J. A."/>
            <person name="Jaron S. K."/>
        </authorList>
    </citation>
    <scope>NUCLEOTIDE SEQUENCE</scope>
</reference>
<evidence type="ECO:0000256" key="7">
    <source>
        <dbReference type="ARBA" id="ARBA00037785"/>
    </source>
</evidence>
<evidence type="ECO:0000256" key="5">
    <source>
        <dbReference type="ARBA" id="ARBA00023180"/>
    </source>
</evidence>
<evidence type="ECO:0000256" key="1">
    <source>
        <dbReference type="ARBA" id="ARBA00006459"/>
    </source>
</evidence>
<dbReference type="GO" id="GO:0005886">
    <property type="term" value="C:plasma membrane"/>
    <property type="evidence" value="ECO:0007669"/>
    <property type="project" value="TreeGrafter"/>
</dbReference>
<sequence>MSVENQSHDVNSVPVLADAGKGRVNLAFENDASPAMKENARSNSLSAKARPGLAFVSFAQGLSTFTWVPQLFAFLFYLMLFTLGVGSATSLTGGIISIICDQFPATPRWVITTIVCCSGFLLGLIYVTPGGQFMLELVDHFGANFVIYVMATIEVMGVAWVYGLNNFLRDIEFMLGIRIGFYWKFCWGFFVPVGLSVILFYALATDKRLTYNGWDYPDSAIVCGWMIAAFALSILPICAIQAIRAGKSWGFKEKFFESLRPTADWGPRKLKTKQDWQAFKSKRS</sequence>
<keyword evidence="9" id="KW-0479">Metal-binding</keyword>
<feature type="transmembrane region" description="Helical" evidence="10">
    <location>
        <begin position="141"/>
        <end position="164"/>
    </location>
</feature>
<feature type="transmembrane region" description="Helical" evidence="10">
    <location>
        <begin position="185"/>
        <end position="204"/>
    </location>
</feature>
<dbReference type="GO" id="GO:0046872">
    <property type="term" value="F:metal ion binding"/>
    <property type="evidence" value="ECO:0007669"/>
    <property type="project" value="UniProtKB-KW"/>
</dbReference>
<keyword evidence="10" id="KW-0812">Transmembrane</keyword>
<accession>A0A8J2J4B5</accession>
<keyword evidence="10" id="KW-1133">Transmembrane helix</keyword>
<keyword evidence="5" id="KW-0325">Glycoprotein</keyword>
<name>A0A8J2J4B5_9HEXA</name>
<dbReference type="PANTHER" id="PTHR11616">
    <property type="entry name" value="SODIUM/CHLORIDE DEPENDENT TRANSPORTER"/>
    <property type="match status" value="1"/>
</dbReference>
<proteinExistence type="inferred from homology"/>
<feature type="binding site" evidence="9">
    <location>
        <position position="87"/>
    </location>
    <ligand>
        <name>Na(+)</name>
        <dbReference type="ChEBI" id="CHEBI:29101"/>
        <label>1</label>
    </ligand>
</feature>
<dbReference type="PROSITE" id="PS50267">
    <property type="entry name" value="NA_NEUROTRAN_SYMP_3"/>
    <property type="match status" value="1"/>
</dbReference>
<keyword evidence="10" id="KW-0472">Membrane</keyword>
<evidence type="ECO:0000256" key="2">
    <source>
        <dbReference type="ARBA" id="ARBA00022970"/>
    </source>
</evidence>
<comment type="function">
    <text evidence="7">Unusual broad substrate spectrum amino acid:sodium cotransporter that promotes absorption of the D isomers of essential amino acids. Neutral amino acids are the preferred substrates, especially methionine and phenylalanine.</text>
</comment>
<dbReference type="PANTHER" id="PTHR11616:SF321">
    <property type="entry name" value="SODIUM-DEPENDENT NUTRIENT AMINO ACID TRANSPORTER 1-RELATED"/>
    <property type="match status" value="1"/>
</dbReference>
<keyword evidence="6" id="KW-0739">Sodium transport</keyword>
<gene>
    <name evidence="11" type="ORF">AFUS01_LOCUS35</name>
</gene>
<keyword evidence="4" id="KW-0406">Ion transport</keyword>
<dbReference type="Proteomes" id="UP000708208">
    <property type="component" value="Unassembled WGS sequence"/>
</dbReference>
<dbReference type="Pfam" id="PF00209">
    <property type="entry name" value="SNF"/>
    <property type="match status" value="1"/>
</dbReference>
<evidence type="ECO:0000256" key="3">
    <source>
        <dbReference type="ARBA" id="ARBA00023053"/>
    </source>
</evidence>
<feature type="binding site" evidence="9">
    <location>
        <position position="83"/>
    </location>
    <ligand>
        <name>Na(+)</name>
        <dbReference type="ChEBI" id="CHEBI:29101"/>
        <label>1</label>
    </ligand>
</feature>
<evidence type="ECO:0000313" key="11">
    <source>
        <dbReference type="EMBL" id="CAG7629218.1"/>
    </source>
</evidence>
<dbReference type="GO" id="GO:0089718">
    <property type="term" value="P:amino acid import across plasma membrane"/>
    <property type="evidence" value="ECO:0007669"/>
    <property type="project" value="TreeGrafter"/>
</dbReference>
<evidence type="ECO:0000256" key="6">
    <source>
        <dbReference type="ARBA" id="ARBA00023201"/>
    </source>
</evidence>
<dbReference type="InterPro" id="IPR000175">
    <property type="entry name" value="Na/ntran_symport"/>
</dbReference>